<organismHost>
    <name type="scientific">Ornithodoros</name>
    <name type="common">relapsing fever ticks</name>
    <dbReference type="NCBI Taxonomy" id="6937"/>
</organismHost>
<organismHost>
    <name type="scientific">Phacochoerus africanus</name>
    <name type="common">Warthog</name>
    <dbReference type="NCBI Taxonomy" id="41426"/>
</organismHost>
<reference evidence="1" key="1">
    <citation type="journal article" date="2016" name="Genome Announc.">
        <title>Complete genome sequence of an African swine fever virus isolate from Sardinia, Italy.</title>
        <authorList>
            <person name="Granberg F."/>
            <person name="Torresi C."/>
            <person name="Oggiano A."/>
            <person name="Malmberg M."/>
            <person name="Iscaro C."/>
            <person name="De Mia G.M."/>
            <person name="Sandor B."/>
        </authorList>
    </citation>
    <scope>NUCLEOTIDE SEQUENCE [LARGE SCALE GENOMIC DNA]</scope>
    <source>
        <strain evidence="1">47/Ss/2008</strain>
    </source>
</reference>
<dbReference type="KEGG" id="vg:41902254"/>
<dbReference type="Proteomes" id="UP000501487">
    <property type="component" value="Segment"/>
</dbReference>
<evidence type="ECO:0000313" key="3">
    <source>
        <dbReference type="EMBL" id="QIM08509.1"/>
    </source>
</evidence>
<dbReference type="EMBL" id="MN270976">
    <property type="protein sequence ID" value="QIM08509.1"/>
    <property type="molecule type" value="Genomic_DNA"/>
</dbReference>
<dbReference type="RefSeq" id="YP_009703446.1">
    <property type="nucleotide sequence ID" value="NC_044955.1"/>
</dbReference>
<evidence type="ECO:0000313" key="4">
    <source>
        <dbReference type="EMBL" id="QIM08975.1"/>
    </source>
</evidence>
<organismHost>
    <name type="scientific">Ornithodoros moubata</name>
    <name type="common">Soft tick</name>
    <name type="synonym">Argasid tick</name>
    <dbReference type="NCBI Taxonomy" id="6938"/>
</organismHost>
<dbReference type="GeneID" id="41902254"/>
<evidence type="ECO:0000313" key="6">
    <source>
        <dbReference type="Proteomes" id="UP000501465"/>
    </source>
</evidence>
<dbReference type="EMBL" id="MN270978">
    <property type="protein sequence ID" value="QIM08975.1"/>
    <property type="molecule type" value="Genomic_DNA"/>
</dbReference>
<proteinExistence type="predicted"/>
<organismHost>
    <name type="scientific">Phacochoerus aethiopicus</name>
    <name type="common">Warthog</name>
    <dbReference type="NCBI Taxonomy" id="85517"/>
</organismHost>
<dbReference type="Proteomes" id="UP000503066">
    <property type="component" value="Genome"/>
</dbReference>
<accession>A0A3G1EVD4</accession>
<organismHost>
    <name type="scientific">Potamochoerus larvatus</name>
    <name type="common">Bushpig</name>
    <dbReference type="NCBI Taxonomy" id="273792"/>
</organismHost>
<sequence length="8" mass="945">MLIVTIQK</sequence>
<evidence type="ECO:0000313" key="5">
    <source>
        <dbReference type="EMBL" id="QIM09441.1"/>
    </source>
</evidence>
<dbReference type="Proteomes" id="UP000502695">
    <property type="component" value="Segment"/>
</dbReference>
<dbReference type="EMBL" id="KX354450">
    <property type="protein sequence ID" value="AOO54533.1"/>
    <property type="molecule type" value="Genomic_DNA"/>
</dbReference>
<evidence type="ECO:0000313" key="2">
    <source>
        <dbReference type="EMBL" id="QIM07808.1"/>
    </source>
</evidence>
<evidence type="ECO:0000313" key="7">
    <source>
        <dbReference type="Proteomes" id="UP000501487"/>
    </source>
</evidence>
<organism evidence="1">
    <name type="scientific">African swine fever virus</name>
    <name type="common">ASFV</name>
    <dbReference type="NCBI Taxonomy" id="10497"/>
    <lineage>
        <taxon>Viruses</taxon>
        <taxon>Varidnaviria</taxon>
        <taxon>Bamfordvirae</taxon>
        <taxon>Nucleocytoviricota</taxon>
        <taxon>Pokkesviricetes</taxon>
        <taxon>Asfuvirales</taxon>
        <taxon>Asfarviridae</taxon>
        <taxon>Asfivirus</taxon>
        <taxon>Asfivirus haemorrhagiae</taxon>
    </lineage>
</organism>
<reference evidence="6 7" key="2">
    <citation type="journal article" date="2020" name="Transbound. Emerg. Dis.">
        <title>The evolution of African swine fever virus in Sardinia (1978 to 2014) as revealed by whole genome sequencing and comparative analysis.</title>
        <authorList>
            <person name="Torresi C."/>
            <person name="Fiori M."/>
            <person name="Bertolotti L."/>
            <person name="Floris M."/>
            <person name="Colitti B."/>
            <person name="Giammarioli M."/>
            <person name="Dei Giudici S."/>
            <person name="Oggiano A."/>
            <person name="Malmberg M."/>
            <person name="De Mia G.M."/>
            <person name="Belak S."/>
            <person name="Granberg F."/>
        </authorList>
    </citation>
    <scope>NUCLEOTIDE SEQUENCE [LARGE SCALE GENOMIC DNA]</scope>
    <source>
        <strain evidence="5">22653/Ca/2014</strain>
        <strain evidence="3">60/Nu/1997</strain>
        <strain evidence="4">72407/Ss/2005</strain>
        <strain evidence="2">85/Ca/1985</strain>
    </source>
</reference>
<name>A0A3G1EVD4_ASF</name>
<organismHost>
    <name type="scientific">Sus scrofa</name>
    <name type="common">Pig</name>
    <dbReference type="NCBI Taxonomy" id="9823"/>
</organismHost>
<dbReference type="Proteomes" id="UP000266411">
    <property type="component" value="Segment"/>
</dbReference>
<dbReference type="Proteomes" id="UP000501465">
    <property type="component" value="Segment"/>
</dbReference>
<evidence type="ECO:0000313" key="1">
    <source>
        <dbReference type="EMBL" id="AOO54533.1"/>
    </source>
</evidence>
<gene>
    <name evidence="1" type="primary">DP71L</name>
    <name evidence="1" type="ORF">AFSV47Ss_0228</name>
</gene>
<protein>
    <submittedName>
        <fullName evidence="1">PDP71L</fullName>
    </submittedName>
</protein>
<dbReference type="EMBL" id="MN270980">
    <property type="protein sequence ID" value="QIM09441.1"/>
    <property type="molecule type" value="Genomic_DNA"/>
</dbReference>
<dbReference type="EMBL" id="MN270973">
    <property type="protein sequence ID" value="QIM07808.1"/>
    <property type="molecule type" value="Genomic_DNA"/>
</dbReference>